<accession>A0A2H0TR32</accession>
<dbReference type="Proteomes" id="UP000230154">
    <property type="component" value="Unassembled WGS sequence"/>
</dbReference>
<name>A0A2H0TR32_9BACT</name>
<gene>
    <name evidence="2" type="ORF">COU35_01470</name>
</gene>
<evidence type="ECO:0000313" key="3">
    <source>
        <dbReference type="Proteomes" id="UP000230154"/>
    </source>
</evidence>
<feature type="transmembrane region" description="Helical" evidence="1">
    <location>
        <begin position="271"/>
        <end position="288"/>
    </location>
</feature>
<keyword evidence="1" id="KW-1133">Transmembrane helix</keyword>
<comment type="caution">
    <text evidence="2">The sequence shown here is derived from an EMBL/GenBank/DDBJ whole genome shotgun (WGS) entry which is preliminary data.</text>
</comment>
<dbReference type="Gene3D" id="2.60.40.10">
    <property type="entry name" value="Immunoglobulins"/>
    <property type="match status" value="1"/>
</dbReference>
<evidence type="ECO:0000256" key="1">
    <source>
        <dbReference type="SAM" id="Phobius"/>
    </source>
</evidence>
<dbReference type="EMBL" id="PFCB01000014">
    <property type="protein sequence ID" value="PIR74630.1"/>
    <property type="molecule type" value="Genomic_DNA"/>
</dbReference>
<sequence>MAHRVTVRTVSGVIILGLIALVLAAPTVHALTVAPLKHTVTLDPGGQTTVPIFIVNDGDKAVRVQAQIEGFSVDPDTQNIQYNVPDAATAWIQADRTDISLAPGEHDQINYQLLVPADALPGAHYLTLFANEQASSQDQISFGTRVGTLLFLYVAGDIEEEIVTQEFRSARTWYTAHSASFFLRVKNTSNIHVIPQGTFTLTNWRGNEIVSSDINSAGDKILAGGEWARAFEDIRLPVTAIGKVRARIYVQYGLSHKVLSDEITVWYIPRWLYIVGGIAIVILLLAGIERVKNHKTRKHE</sequence>
<proteinExistence type="predicted"/>
<protein>
    <submittedName>
        <fullName evidence="2">Uncharacterized protein</fullName>
    </submittedName>
</protein>
<organism evidence="2 3">
    <name type="scientific">Candidatus Magasanikbacteria bacterium CG10_big_fil_rev_8_21_14_0_10_47_10</name>
    <dbReference type="NCBI Taxonomy" id="1974652"/>
    <lineage>
        <taxon>Bacteria</taxon>
        <taxon>Candidatus Magasanikiibacteriota</taxon>
    </lineage>
</organism>
<dbReference type="InterPro" id="IPR013783">
    <property type="entry name" value="Ig-like_fold"/>
</dbReference>
<keyword evidence="1" id="KW-0812">Transmembrane</keyword>
<reference evidence="3" key="1">
    <citation type="submission" date="2017-09" db="EMBL/GenBank/DDBJ databases">
        <title>Depth-based differentiation of microbial function through sediment-hosted aquifers and enrichment of novel symbionts in the deep terrestrial subsurface.</title>
        <authorList>
            <person name="Probst A.J."/>
            <person name="Ladd B."/>
            <person name="Jarett J.K."/>
            <person name="Geller-Mcgrath D.E."/>
            <person name="Sieber C.M.K."/>
            <person name="Emerson J.B."/>
            <person name="Anantharaman K."/>
            <person name="Thomas B.C."/>
            <person name="Malmstrom R."/>
            <person name="Stieglmeier M."/>
            <person name="Klingl A."/>
            <person name="Woyke T."/>
            <person name="Ryan C.M."/>
            <person name="Banfield J.F."/>
        </authorList>
    </citation>
    <scope>NUCLEOTIDE SEQUENCE [LARGE SCALE GENOMIC DNA]</scope>
</reference>
<evidence type="ECO:0000313" key="2">
    <source>
        <dbReference type="EMBL" id="PIR74630.1"/>
    </source>
</evidence>
<keyword evidence="1" id="KW-0472">Membrane</keyword>
<dbReference type="AlphaFoldDB" id="A0A2H0TR32"/>